<proteinExistence type="predicted"/>
<accession>A0ACB8B2K4</accession>
<evidence type="ECO:0000313" key="1">
    <source>
        <dbReference type="EMBL" id="KAH7919456.1"/>
    </source>
</evidence>
<organism evidence="1 2">
    <name type="scientific">Leucogyrophana mollusca</name>
    <dbReference type="NCBI Taxonomy" id="85980"/>
    <lineage>
        <taxon>Eukaryota</taxon>
        <taxon>Fungi</taxon>
        <taxon>Dikarya</taxon>
        <taxon>Basidiomycota</taxon>
        <taxon>Agaricomycotina</taxon>
        <taxon>Agaricomycetes</taxon>
        <taxon>Agaricomycetidae</taxon>
        <taxon>Boletales</taxon>
        <taxon>Boletales incertae sedis</taxon>
        <taxon>Leucogyrophana</taxon>
    </lineage>
</organism>
<evidence type="ECO:0000313" key="2">
    <source>
        <dbReference type="Proteomes" id="UP000790709"/>
    </source>
</evidence>
<comment type="caution">
    <text evidence="1">The sequence shown here is derived from an EMBL/GenBank/DDBJ whole genome shotgun (WGS) entry which is preliminary data.</text>
</comment>
<feature type="non-terminal residue" evidence="1">
    <location>
        <position position="340"/>
    </location>
</feature>
<name>A0ACB8B2K4_9AGAM</name>
<dbReference type="Proteomes" id="UP000790709">
    <property type="component" value="Unassembled WGS sequence"/>
</dbReference>
<reference evidence="1" key="1">
    <citation type="journal article" date="2021" name="New Phytol.">
        <title>Evolutionary innovations through gain and loss of genes in the ectomycorrhizal Boletales.</title>
        <authorList>
            <person name="Wu G."/>
            <person name="Miyauchi S."/>
            <person name="Morin E."/>
            <person name="Kuo A."/>
            <person name="Drula E."/>
            <person name="Varga T."/>
            <person name="Kohler A."/>
            <person name="Feng B."/>
            <person name="Cao Y."/>
            <person name="Lipzen A."/>
            <person name="Daum C."/>
            <person name="Hundley H."/>
            <person name="Pangilinan J."/>
            <person name="Johnson J."/>
            <person name="Barry K."/>
            <person name="LaButti K."/>
            <person name="Ng V."/>
            <person name="Ahrendt S."/>
            <person name="Min B."/>
            <person name="Choi I.G."/>
            <person name="Park H."/>
            <person name="Plett J.M."/>
            <person name="Magnuson J."/>
            <person name="Spatafora J.W."/>
            <person name="Nagy L.G."/>
            <person name="Henrissat B."/>
            <person name="Grigoriev I.V."/>
            <person name="Yang Z.L."/>
            <person name="Xu J."/>
            <person name="Martin F.M."/>
        </authorList>
    </citation>
    <scope>NUCLEOTIDE SEQUENCE</scope>
    <source>
        <strain evidence="1">KUC20120723A-06</strain>
    </source>
</reference>
<gene>
    <name evidence="1" type="ORF">BV22DRAFT_1051025</name>
</gene>
<dbReference type="EMBL" id="MU266658">
    <property type="protein sequence ID" value="KAH7919456.1"/>
    <property type="molecule type" value="Genomic_DNA"/>
</dbReference>
<keyword evidence="2" id="KW-1185">Reference proteome</keyword>
<sequence>MSVIAILTSLLDRCKTNIQTHWKVTHELSGYFTVTLRLMRCNVILVKSHQPPTTNVTQTYGPRNLDILTVYFSQIRPRHTCDRPTSLCMERQFDADVAFPPPMSSPNWEWDGVLAIEGVYSIIDRAGGIGEGAAETDDDGDESGGMDRGRNWEREVEGGGEDGGEGSEDEASSAAAASNPTVIDDSSVGSAFRATDRNDHMETLEDIFRRWVRETQDAQPETADWTELVKDYEPEGSMSALTRENVDRKKALQFFVENQYFSGHDVSEGKAGCHGYTILAYWSPENLEDRAVTREPNQGDPGKPGGHQAHKGKSISRCRTYFPDAYKEHYPNAKTYWSNK</sequence>
<protein>
    <submittedName>
        <fullName evidence="1">Uncharacterized protein</fullName>
    </submittedName>
</protein>